<keyword evidence="4 6" id="KW-1133">Transmembrane helix</keyword>
<evidence type="ECO:0000256" key="6">
    <source>
        <dbReference type="RuleBase" id="RU366058"/>
    </source>
</evidence>
<keyword evidence="9" id="KW-1185">Reference proteome</keyword>
<evidence type="ECO:0000256" key="2">
    <source>
        <dbReference type="ARBA" id="ARBA00022475"/>
    </source>
</evidence>
<keyword evidence="5 6" id="KW-0472">Membrane</keyword>
<feature type="transmembrane region" description="Helical" evidence="6">
    <location>
        <begin position="43"/>
        <end position="66"/>
    </location>
</feature>
<dbReference type="Pfam" id="PF09335">
    <property type="entry name" value="VTT_dom"/>
    <property type="match status" value="1"/>
</dbReference>
<evidence type="ECO:0000256" key="5">
    <source>
        <dbReference type="ARBA" id="ARBA00023136"/>
    </source>
</evidence>
<dbReference type="OrthoDB" id="9800167at2"/>
<reference evidence="9" key="1">
    <citation type="submission" date="2017-11" db="EMBL/GenBank/DDBJ databases">
        <title>The draft genome sequence of Chromatocurvus sp. F02.</title>
        <authorList>
            <person name="Du Z.-J."/>
            <person name="Chang Y.-Q."/>
        </authorList>
    </citation>
    <scope>NUCLEOTIDE SEQUENCE [LARGE SCALE GENOMIC DNA]</scope>
    <source>
        <strain evidence="9">F02</strain>
    </source>
</reference>
<dbReference type="InterPro" id="IPR015414">
    <property type="entry name" value="TMEM64"/>
</dbReference>
<dbReference type="Proteomes" id="UP000234845">
    <property type="component" value="Unassembled WGS sequence"/>
</dbReference>
<organism evidence="8 9">
    <name type="scientific">Kineobactrum sediminis</name>
    <dbReference type="NCBI Taxonomy" id="1905677"/>
    <lineage>
        <taxon>Bacteria</taxon>
        <taxon>Pseudomonadati</taxon>
        <taxon>Pseudomonadota</taxon>
        <taxon>Gammaproteobacteria</taxon>
        <taxon>Cellvibrionales</taxon>
        <taxon>Halieaceae</taxon>
        <taxon>Kineobactrum</taxon>
    </lineage>
</organism>
<evidence type="ECO:0000313" key="9">
    <source>
        <dbReference type="Proteomes" id="UP000234845"/>
    </source>
</evidence>
<dbReference type="PANTHER" id="PTHR12677:SF59">
    <property type="entry name" value="GOLGI APPARATUS MEMBRANE PROTEIN TVP38-RELATED"/>
    <property type="match status" value="1"/>
</dbReference>
<comment type="similarity">
    <text evidence="6">Belongs to the TVP38/TMEM64 family.</text>
</comment>
<evidence type="ECO:0000259" key="7">
    <source>
        <dbReference type="Pfam" id="PF09335"/>
    </source>
</evidence>
<evidence type="ECO:0000256" key="3">
    <source>
        <dbReference type="ARBA" id="ARBA00022692"/>
    </source>
</evidence>
<name>A0A2N5Y2C0_9GAMM</name>
<comment type="caution">
    <text evidence="8">The sequence shown here is derived from an EMBL/GenBank/DDBJ whole genome shotgun (WGS) entry which is preliminary data.</text>
</comment>
<feature type="domain" description="VTT" evidence="7">
    <location>
        <begin position="61"/>
        <end position="179"/>
    </location>
</feature>
<dbReference type="EMBL" id="PKLZ01000008">
    <property type="protein sequence ID" value="PLW82543.1"/>
    <property type="molecule type" value="Genomic_DNA"/>
</dbReference>
<feature type="transmembrane region" description="Helical" evidence="6">
    <location>
        <begin position="199"/>
        <end position="216"/>
    </location>
</feature>
<gene>
    <name evidence="8" type="ORF">CWI75_10840</name>
</gene>
<evidence type="ECO:0000313" key="8">
    <source>
        <dbReference type="EMBL" id="PLW82543.1"/>
    </source>
</evidence>
<dbReference type="AlphaFoldDB" id="A0A2N5Y2C0"/>
<dbReference type="InterPro" id="IPR032816">
    <property type="entry name" value="VTT_dom"/>
</dbReference>
<comment type="subcellular location">
    <subcellularLocation>
        <location evidence="1 6">Cell membrane</location>
        <topology evidence="1 6">Multi-pass membrane protein</topology>
    </subcellularLocation>
</comment>
<evidence type="ECO:0000256" key="1">
    <source>
        <dbReference type="ARBA" id="ARBA00004651"/>
    </source>
</evidence>
<dbReference type="GO" id="GO:0005886">
    <property type="term" value="C:plasma membrane"/>
    <property type="evidence" value="ECO:0007669"/>
    <property type="project" value="UniProtKB-SubCell"/>
</dbReference>
<accession>A0A2N5Y2C0</accession>
<keyword evidence="3 6" id="KW-0812">Transmembrane</keyword>
<feature type="transmembrane region" description="Helical" evidence="6">
    <location>
        <begin position="159"/>
        <end position="179"/>
    </location>
</feature>
<dbReference type="PANTHER" id="PTHR12677">
    <property type="entry name" value="GOLGI APPARATUS MEMBRANE PROTEIN TVP38-RELATED"/>
    <property type="match status" value="1"/>
</dbReference>
<keyword evidence="2 6" id="KW-1003">Cell membrane</keyword>
<protein>
    <recommendedName>
        <fullName evidence="6">TVP38/TMEM64 family membrane protein</fullName>
    </recommendedName>
</protein>
<evidence type="ECO:0000256" key="4">
    <source>
        <dbReference type="ARBA" id="ARBA00022989"/>
    </source>
</evidence>
<proteinExistence type="inferred from homology"/>
<feature type="transmembrane region" description="Helical" evidence="6">
    <location>
        <begin position="6"/>
        <end position="31"/>
    </location>
</feature>
<sequence>MQSPLWVIVASVVFVTILLGILLYFGVHEWLLEVLAWVEAQGAWAAVLFVLIMAAAVVLTLPGIFLTTGAGFVFGVVQGSLLVVVGTTLGAAIAFLIARHLLGSRATRFILEHEQLRLINAEMARHGWKVVLLTRMIPFFPSKVANYFYGLTTFRFRGYLLGSFLGFIPFSVHNVYLGSIVGDLAAITERDLGRTPVEWTLYGLGFVVTIIAVIYFNRLARRALAGYAEEDAEIKDKETD</sequence>
<feature type="transmembrane region" description="Helical" evidence="6">
    <location>
        <begin position="72"/>
        <end position="98"/>
    </location>
</feature>